<dbReference type="EMBL" id="ADKX01000033">
    <property type="protein sequence ID" value="EFW04743.1"/>
    <property type="molecule type" value="Genomic_DNA"/>
</dbReference>
<feature type="transmembrane region" description="Helical" evidence="1">
    <location>
        <begin position="80"/>
        <end position="97"/>
    </location>
</feature>
<dbReference type="AlphaFoldDB" id="E7GAS7"/>
<evidence type="ECO:0000256" key="1">
    <source>
        <dbReference type="SAM" id="Phobius"/>
    </source>
</evidence>
<feature type="transmembrane region" description="Helical" evidence="1">
    <location>
        <begin position="177"/>
        <end position="197"/>
    </location>
</feature>
<reference evidence="2 3" key="1">
    <citation type="submission" date="2010-12" db="EMBL/GenBank/DDBJ databases">
        <title>The Genome Sequence of Coprobacillus sp. strain 29_1.</title>
        <authorList>
            <consortium name="The Broad Institute Genome Sequencing Platform"/>
            <person name="Earl A."/>
            <person name="Ward D."/>
            <person name="Feldgarden M."/>
            <person name="Gevers D."/>
            <person name="Daigneault M."/>
            <person name="Sibley C.D."/>
            <person name="White A."/>
            <person name="Strauss J."/>
            <person name="Allen-Vercoe E."/>
            <person name="Young S.K."/>
            <person name="Zeng Q."/>
            <person name="Gargeya S."/>
            <person name="Fitzgerald M."/>
            <person name="Haas B."/>
            <person name="Abouelleil A."/>
            <person name="Alvarado L."/>
            <person name="Arachchi H.M."/>
            <person name="Berlin A."/>
            <person name="Brown A."/>
            <person name="Chapman S.B."/>
            <person name="Chen Z."/>
            <person name="Dunbar C."/>
            <person name="Freedman E."/>
            <person name="Gearin G."/>
            <person name="Gellesch M."/>
            <person name="Goldberg J."/>
            <person name="Griggs A."/>
            <person name="Gujja S."/>
            <person name="Heilman E."/>
            <person name="Heiman D."/>
            <person name="Howarth C."/>
            <person name="Larson L."/>
            <person name="Lui A."/>
            <person name="MacDonald P.J.P."/>
            <person name="Mehta T."/>
            <person name="Montmayeur A."/>
            <person name="Murphy C."/>
            <person name="Neiman D."/>
            <person name="Pearson M."/>
            <person name="Priest M."/>
            <person name="Roberts A."/>
            <person name="Saif S."/>
            <person name="Shea T."/>
            <person name="Shenoy N."/>
            <person name="Sisk P."/>
            <person name="Stolte C."/>
            <person name="Sykes S."/>
            <person name="White J."/>
            <person name="Yandava C."/>
            <person name="Nusbaum C."/>
            <person name="Birren B."/>
        </authorList>
    </citation>
    <scope>NUCLEOTIDE SEQUENCE [LARGE SCALE GENOMIC DNA]</scope>
    <source>
        <strain evidence="2 3">29_1</strain>
    </source>
</reference>
<dbReference type="OrthoDB" id="1641401at2"/>
<gene>
    <name evidence="2" type="ORF">HMPREF9488_01867</name>
</gene>
<name>E7GAS7_9FIRM</name>
<dbReference type="GeneID" id="78229814"/>
<feature type="transmembrane region" description="Helical" evidence="1">
    <location>
        <begin position="246"/>
        <end position="265"/>
    </location>
</feature>
<feature type="transmembrane region" description="Helical" evidence="1">
    <location>
        <begin position="217"/>
        <end position="234"/>
    </location>
</feature>
<dbReference type="eggNOG" id="ENOG5032STW">
    <property type="taxonomic scope" value="Bacteria"/>
</dbReference>
<evidence type="ECO:0000313" key="3">
    <source>
        <dbReference type="Proteomes" id="UP000003157"/>
    </source>
</evidence>
<feature type="transmembrane region" description="Helical" evidence="1">
    <location>
        <begin position="125"/>
        <end position="146"/>
    </location>
</feature>
<proteinExistence type="predicted"/>
<accession>E7GAS7</accession>
<comment type="caution">
    <text evidence="2">The sequence shown here is derived from an EMBL/GenBank/DDBJ whole genome shotgun (WGS) entry which is preliminary data.</text>
</comment>
<dbReference type="Proteomes" id="UP000003157">
    <property type="component" value="Unassembled WGS sequence"/>
</dbReference>
<keyword evidence="1" id="KW-1133">Transmembrane helix</keyword>
<organism evidence="2 3">
    <name type="scientific">Coprobacillus cateniformis</name>
    <dbReference type="NCBI Taxonomy" id="100884"/>
    <lineage>
        <taxon>Bacteria</taxon>
        <taxon>Bacillati</taxon>
        <taxon>Bacillota</taxon>
        <taxon>Erysipelotrichia</taxon>
        <taxon>Erysipelotrichales</taxon>
        <taxon>Coprobacillaceae</taxon>
        <taxon>Coprobacillus</taxon>
    </lineage>
</organism>
<keyword evidence="3" id="KW-1185">Reference proteome</keyword>
<dbReference type="HOGENOM" id="CLU_873487_0_0_9"/>
<dbReference type="RefSeq" id="WP_008788969.1">
    <property type="nucleotide sequence ID" value="NZ_AKCB01000001.1"/>
</dbReference>
<evidence type="ECO:0000313" key="2">
    <source>
        <dbReference type="EMBL" id="EFW04743.1"/>
    </source>
</evidence>
<keyword evidence="1" id="KW-0472">Membrane</keyword>
<sequence>MNDLLERYLGAVCSYFLGPKRHRVYTDLKEQIQKSAHHYDDLEDLLVSYGHPRSVALSYGYRPFLQHIYNPKIVNFIEKTVFIVSGIYLFFSTLYYLQQLNCLPFQSTEHVTATLNTSTLLTWLLSHPFIVMGSIAVISFIALIILDYKNRVTQEIDPLWSLDKLYKLPHQSHYPSHIAETVLMIIFTIFFSIYAIFFSRDIIMQIQHESYQMIHLMTYFFQPFIMIIFVDYIIDMTKKRYTKKYLKYSTAINIFTLTALTIFVVNSGFLKDYLLPLNINFNYTMVNVFIMSALIMIYMISLYKLLRNLKSYRSLFRK</sequence>
<keyword evidence="1" id="KW-0812">Transmembrane</keyword>
<feature type="transmembrane region" description="Helical" evidence="1">
    <location>
        <begin position="285"/>
        <end position="306"/>
    </location>
</feature>
<protein>
    <submittedName>
        <fullName evidence="2">Uncharacterized protein</fullName>
    </submittedName>
</protein>